<comment type="similarity">
    <text evidence="1 4">Belongs to the glycerate kinase type-1 family.</text>
</comment>
<dbReference type="GO" id="GO:0031388">
    <property type="term" value="P:organic acid phosphorylation"/>
    <property type="evidence" value="ECO:0007669"/>
    <property type="project" value="UniProtKB-UniRule"/>
</dbReference>
<dbReference type="NCBIfam" id="TIGR00045">
    <property type="entry name" value="glycerate kinase"/>
    <property type="match status" value="1"/>
</dbReference>
<sequence length="381" mass="38718">MKIVIAPDSFKESLSADKCARTIKAGFLSVFPQAECLCLPVADGGEGTVEALVAATGGTLIHQQVIGPSGKPVAAFYGRSGDGKTAFIEMAAASGLMLVADAERNPLLTTSYGTGELIGHALDAGIRHIILGIGGSATVDGGMGMAQALGARFVDDEGRSLGFGGGGLTRLAKIDLSGLDTRLADCLIEVACDVDNPLTGPRGAAAVFAPQKGADAEMVGVLEQGLQNYARVVHMCTGQDIDQLAGSGAAGGMGAAARIFLHATLKPGIEIVITALRLEEALQGADLVITGEGRMDAQTSGGKAPLGVARMAKKHQVAVIGIAGVLGDGVEDLHQHGFDALFSILPALAPLPEVLASGEQNLYRCARNIASTIKLSQGSGV</sequence>
<keyword evidence="6" id="KW-1185">Reference proteome</keyword>
<evidence type="ECO:0000313" key="6">
    <source>
        <dbReference type="Proteomes" id="UP000190667"/>
    </source>
</evidence>
<organism evidence="5 6">
    <name type="scientific">Izhakiella australiensis</name>
    <dbReference type="NCBI Taxonomy" id="1926881"/>
    <lineage>
        <taxon>Bacteria</taxon>
        <taxon>Pseudomonadati</taxon>
        <taxon>Pseudomonadota</taxon>
        <taxon>Gammaproteobacteria</taxon>
        <taxon>Enterobacterales</taxon>
        <taxon>Erwiniaceae</taxon>
        <taxon>Izhakiella</taxon>
    </lineage>
</organism>
<keyword evidence="3 4" id="KW-0418">Kinase</keyword>
<comment type="caution">
    <text evidence="5">The sequence shown here is derived from an EMBL/GenBank/DDBJ whole genome shotgun (WGS) entry which is preliminary data.</text>
</comment>
<accession>A0A1S8YT91</accession>
<dbReference type="GO" id="GO:0008887">
    <property type="term" value="F:glycerate kinase activity"/>
    <property type="evidence" value="ECO:0007669"/>
    <property type="project" value="UniProtKB-UniRule"/>
</dbReference>
<dbReference type="PIRSF" id="PIRSF006078">
    <property type="entry name" value="GlxK"/>
    <property type="match status" value="1"/>
</dbReference>
<dbReference type="OrthoDB" id="9774290at2"/>
<dbReference type="NCBIfam" id="NF007401">
    <property type="entry name" value="PRK09932.1"/>
    <property type="match status" value="1"/>
</dbReference>
<dbReference type="Pfam" id="PF02595">
    <property type="entry name" value="Gly_kinase"/>
    <property type="match status" value="1"/>
</dbReference>
<evidence type="ECO:0000256" key="1">
    <source>
        <dbReference type="ARBA" id="ARBA00006284"/>
    </source>
</evidence>
<dbReference type="AlphaFoldDB" id="A0A1S8YT91"/>
<evidence type="ECO:0000256" key="4">
    <source>
        <dbReference type="PIRNR" id="PIRNR006078"/>
    </source>
</evidence>
<evidence type="ECO:0000256" key="3">
    <source>
        <dbReference type="ARBA" id="ARBA00022777"/>
    </source>
</evidence>
<dbReference type="PANTHER" id="PTHR21599">
    <property type="entry name" value="GLYCERATE KINASE"/>
    <property type="match status" value="1"/>
</dbReference>
<dbReference type="SUPFAM" id="SSF110738">
    <property type="entry name" value="Glycerate kinase I"/>
    <property type="match status" value="1"/>
</dbReference>
<dbReference type="EMBL" id="MRUL01000001">
    <property type="protein sequence ID" value="OON42056.1"/>
    <property type="molecule type" value="Genomic_DNA"/>
</dbReference>
<reference evidence="5 6" key="1">
    <citation type="submission" date="2016-12" db="EMBL/GenBank/DDBJ databases">
        <title>Izhakiella australiana sp. nov. of genus Izhakiella isolated from Australian desert.</title>
        <authorList>
            <person name="Ji M."/>
        </authorList>
    </citation>
    <scope>NUCLEOTIDE SEQUENCE [LARGE SCALE GENOMIC DNA]</scope>
    <source>
        <strain evidence="5 6">D4N98</strain>
    </source>
</reference>
<evidence type="ECO:0000256" key="2">
    <source>
        <dbReference type="ARBA" id="ARBA00022679"/>
    </source>
</evidence>
<dbReference type="InterPro" id="IPR036129">
    <property type="entry name" value="Glycerate_kinase_sf"/>
</dbReference>
<dbReference type="RefSeq" id="WP_078001250.1">
    <property type="nucleotide sequence ID" value="NZ_MRUL01000001.1"/>
</dbReference>
<proteinExistence type="inferred from homology"/>
<dbReference type="STRING" id="1926881.BTJ39_02570"/>
<gene>
    <name evidence="5" type="ORF">BTJ39_02570</name>
</gene>
<dbReference type="InterPro" id="IPR018193">
    <property type="entry name" value="Glyc_kinase_flavodox-like_fold"/>
</dbReference>
<name>A0A1S8YT91_9GAMM</name>
<dbReference type="Gene3D" id="3.90.1510.10">
    <property type="entry name" value="Glycerate kinase, domain 2"/>
    <property type="match status" value="1"/>
</dbReference>
<dbReference type="PANTHER" id="PTHR21599:SF0">
    <property type="entry name" value="GLYCERATE KINASE"/>
    <property type="match status" value="1"/>
</dbReference>
<dbReference type="InterPro" id="IPR018197">
    <property type="entry name" value="Glycerate_kinase_RE-like"/>
</dbReference>
<evidence type="ECO:0000313" key="5">
    <source>
        <dbReference type="EMBL" id="OON42056.1"/>
    </source>
</evidence>
<dbReference type="Proteomes" id="UP000190667">
    <property type="component" value="Unassembled WGS sequence"/>
</dbReference>
<dbReference type="Gene3D" id="3.40.50.10350">
    <property type="entry name" value="Glycerate kinase, domain 1"/>
    <property type="match status" value="1"/>
</dbReference>
<protein>
    <submittedName>
        <fullName evidence="5">Glycerate kinase</fullName>
    </submittedName>
</protein>
<dbReference type="InterPro" id="IPR004381">
    <property type="entry name" value="Glycerate_kinase"/>
</dbReference>
<keyword evidence="2 4" id="KW-0808">Transferase</keyword>